<proteinExistence type="predicted"/>
<accession>A0A235F032</accession>
<evidence type="ECO:0000313" key="2">
    <source>
        <dbReference type="Proteomes" id="UP000215181"/>
    </source>
</evidence>
<organism evidence="1 2">
    <name type="scientific">Thauera propionica</name>
    <dbReference type="NCBI Taxonomy" id="2019431"/>
    <lineage>
        <taxon>Bacteria</taxon>
        <taxon>Pseudomonadati</taxon>
        <taxon>Pseudomonadota</taxon>
        <taxon>Betaproteobacteria</taxon>
        <taxon>Rhodocyclales</taxon>
        <taxon>Zoogloeaceae</taxon>
        <taxon>Thauera</taxon>
    </lineage>
</organism>
<dbReference type="InterPro" id="IPR008930">
    <property type="entry name" value="Terpenoid_cyclase/PrenylTrfase"/>
</dbReference>
<dbReference type="AlphaFoldDB" id="A0A235F032"/>
<dbReference type="Proteomes" id="UP000215181">
    <property type="component" value="Unassembled WGS sequence"/>
</dbReference>
<dbReference type="EMBL" id="NOIH01000009">
    <property type="protein sequence ID" value="OYD54025.1"/>
    <property type="molecule type" value="Genomic_DNA"/>
</dbReference>
<dbReference type="SUPFAM" id="SSF48239">
    <property type="entry name" value="Terpenoid cyclases/Protein prenyltransferases"/>
    <property type="match status" value="1"/>
</dbReference>
<reference evidence="1 2" key="1">
    <citation type="submission" date="2017-07" db="EMBL/GenBank/DDBJ databases">
        <title>Thauera sp. KNDSS-Mac4 genome sequence and assembly.</title>
        <authorList>
            <person name="Mayilraj S."/>
        </authorList>
    </citation>
    <scope>NUCLEOTIDE SEQUENCE [LARGE SCALE GENOMIC DNA]</scope>
    <source>
        <strain evidence="1 2">KNDSS-Mac4</strain>
    </source>
</reference>
<gene>
    <name evidence="1" type="ORF">CGK74_09135</name>
</gene>
<sequence length="546" mass="59378">MLDGLTTAIAEWVHPKLGLVDAHTGKATPPDHYGQTCAALALCSPNQGQACKRDAALAAWLGTPISQIGHLPFNRLTLHLMAILFGDQFDSSQAAMIQSGIKRCQLRKHYPSNNWTLLAATCTLLEATPAQRPRLARALASMIRRWTTHKGGFIDYPANPGKAICTPLAYHHKALFLGALALRFCADDELAAQTRRLFDWLVHCWDDAGYAGGFGRSTHALFGDACLIAALILLDVPEHGPADALARRLHRQVRSDGFLWLDPWGPNQGPRHWDDYMHLSIYNAWAAAILRAAREVQARYPLAPGLQALQWRANRSGLFHDEQAGLASWRDEAGNVILLSTTGQPPQAPAGCTADLRYSGGRIYHLRVGSSPAVMTPGYRGPLSQLQSTPALAGPTPLLREDTRLCVIDRYPDPVLEATASGFTLRLHGQAHLVAPSPPASLRRRIVAAIDWRFLGGRLGRGANLKRTPLPGHDASRTLQLDANPQGFTVTEELTLLPFSHARCVHPASKQFSEPAGAPPGNTAPYVYRQCRRYGLATGTASSAPT</sequence>
<evidence type="ECO:0008006" key="3">
    <source>
        <dbReference type="Google" id="ProtNLM"/>
    </source>
</evidence>
<protein>
    <recommendedName>
        <fullName evidence="3">Heparinase</fullName>
    </recommendedName>
</protein>
<keyword evidence="2" id="KW-1185">Reference proteome</keyword>
<evidence type="ECO:0000313" key="1">
    <source>
        <dbReference type="EMBL" id="OYD54025.1"/>
    </source>
</evidence>
<name>A0A235F032_9RHOO</name>
<comment type="caution">
    <text evidence="1">The sequence shown here is derived from an EMBL/GenBank/DDBJ whole genome shotgun (WGS) entry which is preliminary data.</text>
</comment>